<dbReference type="Proteomes" id="UP000334990">
    <property type="component" value="Unassembled WGS sequence"/>
</dbReference>
<comment type="caution">
    <text evidence="1">The sequence shown here is derived from an EMBL/GenBank/DDBJ whole genome shotgun (WGS) entry which is preliminary data.</text>
</comment>
<sequence>MEQGPPLSEINLRIGGSDIRGLASDTDSHDWDGRERRFTPVLPGKQIDLVVQMEYEGPSRFELELTLECTEEGGHARSWTIRRMITASETSQSDSGLLPSWARRPR</sequence>
<accession>A0A5M3WG79</accession>
<reference evidence="1 2" key="1">
    <citation type="submission" date="2019-10" db="EMBL/GenBank/DDBJ databases">
        <title>Whole genome shotgun sequence of Acrocarpospora corrugata NBRC 13972.</title>
        <authorList>
            <person name="Ichikawa N."/>
            <person name="Kimura A."/>
            <person name="Kitahashi Y."/>
            <person name="Komaki H."/>
            <person name="Oguchi A."/>
        </authorList>
    </citation>
    <scope>NUCLEOTIDE SEQUENCE [LARGE SCALE GENOMIC DNA]</scope>
    <source>
        <strain evidence="1 2">NBRC 13972</strain>
    </source>
</reference>
<keyword evidence="2" id="KW-1185">Reference proteome</keyword>
<protein>
    <submittedName>
        <fullName evidence="1">Uncharacterized protein</fullName>
    </submittedName>
</protein>
<evidence type="ECO:0000313" key="2">
    <source>
        <dbReference type="Proteomes" id="UP000334990"/>
    </source>
</evidence>
<gene>
    <name evidence="1" type="ORF">Acor_74660</name>
</gene>
<evidence type="ECO:0000313" key="1">
    <source>
        <dbReference type="EMBL" id="GES05398.1"/>
    </source>
</evidence>
<dbReference type="EMBL" id="BLAD01000099">
    <property type="protein sequence ID" value="GES05398.1"/>
    <property type="molecule type" value="Genomic_DNA"/>
</dbReference>
<proteinExistence type="predicted"/>
<dbReference type="AlphaFoldDB" id="A0A5M3WG79"/>
<organism evidence="1 2">
    <name type="scientific">Acrocarpospora corrugata</name>
    <dbReference type="NCBI Taxonomy" id="35763"/>
    <lineage>
        <taxon>Bacteria</taxon>
        <taxon>Bacillati</taxon>
        <taxon>Actinomycetota</taxon>
        <taxon>Actinomycetes</taxon>
        <taxon>Streptosporangiales</taxon>
        <taxon>Streptosporangiaceae</taxon>
        <taxon>Acrocarpospora</taxon>
    </lineage>
</organism>
<name>A0A5M3WG79_9ACTN</name>